<dbReference type="STRING" id="416944.SAMN05421548_11751"/>
<dbReference type="InterPro" id="IPR023214">
    <property type="entry name" value="HAD_sf"/>
</dbReference>
<keyword evidence="2" id="KW-1185">Reference proteome</keyword>
<dbReference type="InterPro" id="IPR023198">
    <property type="entry name" value="PGP-like_dom2"/>
</dbReference>
<dbReference type="CDD" id="cd02603">
    <property type="entry name" value="HAD_sEH-N_like"/>
    <property type="match status" value="1"/>
</dbReference>
<dbReference type="RefSeq" id="WP_091999454.1">
    <property type="nucleotide sequence ID" value="NZ_FMYQ01000017.1"/>
</dbReference>
<dbReference type="GO" id="GO:0016787">
    <property type="term" value="F:hydrolase activity"/>
    <property type="evidence" value="ECO:0007669"/>
    <property type="project" value="UniProtKB-KW"/>
</dbReference>
<proteinExistence type="predicted"/>
<dbReference type="Proteomes" id="UP000198908">
    <property type="component" value="Unassembled WGS sequence"/>
</dbReference>
<sequence length="220" mass="22909">MAAISVVLFDLEGVLSYYDRDARVASLAASTGAPPEAVRHAIWGSGLEARADAGELDPDDYLRALGAVLGRAVSRDAWLASRRASITPNEAALALAQRVATRSHIAVLTNNSPLVTDYLDYLNPPVARLFGARIYSSAAFGAVKPAAQTYLGCVAQLGATPQATLFIDDSQANVTGALEAGLQARQFVDADSLAHDLERLGLIDGGPPPASHTGDASRGV</sequence>
<dbReference type="SUPFAM" id="SSF56784">
    <property type="entry name" value="HAD-like"/>
    <property type="match status" value="1"/>
</dbReference>
<dbReference type="Pfam" id="PF00702">
    <property type="entry name" value="Hydrolase"/>
    <property type="match status" value="1"/>
</dbReference>
<organism evidence="1 2">
    <name type="scientific">Paraburkholderia lycopersici</name>
    <dbReference type="NCBI Taxonomy" id="416944"/>
    <lineage>
        <taxon>Bacteria</taxon>
        <taxon>Pseudomonadati</taxon>
        <taxon>Pseudomonadota</taxon>
        <taxon>Betaproteobacteria</taxon>
        <taxon>Burkholderiales</taxon>
        <taxon>Burkholderiaceae</taxon>
        <taxon>Paraburkholderia</taxon>
    </lineage>
</organism>
<dbReference type="InterPro" id="IPR036412">
    <property type="entry name" value="HAD-like_sf"/>
</dbReference>
<gene>
    <name evidence="1" type="ORF">SAMN05421548_11751</name>
</gene>
<dbReference type="PANTHER" id="PTHR43611:SF3">
    <property type="entry name" value="FLAVIN MONONUCLEOTIDE HYDROLASE 1, CHLOROPLATIC"/>
    <property type="match status" value="1"/>
</dbReference>
<dbReference type="Gene3D" id="3.40.50.1000">
    <property type="entry name" value="HAD superfamily/HAD-like"/>
    <property type="match status" value="1"/>
</dbReference>
<keyword evidence="1" id="KW-0378">Hydrolase</keyword>
<dbReference type="Gene3D" id="1.10.150.240">
    <property type="entry name" value="Putative phosphatase, domain 2"/>
    <property type="match status" value="1"/>
</dbReference>
<protein>
    <submittedName>
        <fullName evidence="1">Putative hydrolase of the HAD superfamily</fullName>
    </submittedName>
</protein>
<evidence type="ECO:0000313" key="1">
    <source>
        <dbReference type="EMBL" id="SDD28852.1"/>
    </source>
</evidence>
<dbReference type="AlphaFoldDB" id="A0A1G6TI64"/>
<evidence type="ECO:0000313" key="2">
    <source>
        <dbReference type="Proteomes" id="UP000198908"/>
    </source>
</evidence>
<dbReference type="EMBL" id="FMYQ01000017">
    <property type="protein sequence ID" value="SDD28852.1"/>
    <property type="molecule type" value="Genomic_DNA"/>
</dbReference>
<reference evidence="2" key="1">
    <citation type="submission" date="2016-09" db="EMBL/GenBank/DDBJ databases">
        <authorList>
            <person name="Varghese N."/>
            <person name="Submissions S."/>
        </authorList>
    </citation>
    <scope>NUCLEOTIDE SEQUENCE [LARGE SCALE GENOMIC DNA]</scope>
    <source>
        <strain evidence="2">TNe-862</strain>
    </source>
</reference>
<dbReference type="NCBIfam" id="TIGR01509">
    <property type="entry name" value="HAD-SF-IA-v3"/>
    <property type="match status" value="1"/>
</dbReference>
<accession>A0A1G6TI64</accession>
<dbReference type="OrthoDB" id="9797415at2"/>
<dbReference type="InterPro" id="IPR006439">
    <property type="entry name" value="HAD-SF_hydro_IA"/>
</dbReference>
<name>A0A1G6TI64_9BURK</name>
<dbReference type="PANTHER" id="PTHR43611">
    <property type="entry name" value="ALPHA-D-GLUCOSE 1-PHOSPHATE PHOSPHATASE"/>
    <property type="match status" value="1"/>
</dbReference>